<dbReference type="EMBL" id="LOMK01000002">
    <property type="protein sequence ID" value="KYN23699.1"/>
    <property type="molecule type" value="Genomic_DNA"/>
</dbReference>
<dbReference type="InterPro" id="IPR058627">
    <property type="entry name" value="MdtA-like_C"/>
</dbReference>
<dbReference type="Gene3D" id="2.40.420.20">
    <property type="match status" value="1"/>
</dbReference>
<dbReference type="Gene3D" id="2.40.30.170">
    <property type="match status" value="1"/>
</dbReference>
<feature type="coiled-coil region" evidence="4">
    <location>
        <begin position="104"/>
        <end position="184"/>
    </location>
</feature>
<evidence type="ECO:0000256" key="4">
    <source>
        <dbReference type="SAM" id="Coils"/>
    </source>
</evidence>
<evidence type="ECO:0000313" key="7">
    <source>
        <dbReference type="EMBL" id="KYN23699.1"/>
    </source>
</evidence>
<name>A0A151JD33_9VIBR</name>
<keyword evidence="4" id="KW-0175">Coiled coil</keyword>
<gene>
    <name evidence="7" type="ORF">AUQ44_17375</name>
</gene>
<reference evidence="8" key="1">
    <citation type="submission" date="2015-12" db="EMBL/GenBank/DDBJ databases">
        <authorList>
            <person name="Tarr C.L."/>
            <person name="Gladney L.M."/>
        </authorList>
    </citation>
    <scope>NUCLEOTIDE SEQUENCE [LARGE SCALE GENOMIC DNA]</scope>
    <source>
        <strain evidence="8">2756-81</strain>
    </source>
</reference>
<comment type="similarity">
    <text evidence="2">Belongs to the membrane fusion protein (MFP) (TC 8.A.1) family.</text>
</comment>
<dbReference type="GO" id="GO:0015562">
    <property type="term" value="F:efflux transmembrane transporter activity"/>
    <property type="evidence" value="ECO:0007669"/>
    <property type="project" value="TreeGrafter"/>
</dbReference>
<dbReference type="Gene3D" id="1.10.287.470">
    <property type="entry name" value="Helix hairpin bin"/>
    <property type="match status" value="1"/>
</dbReference>
<dbReference type="AlphaFoldDB" id="A0A151JD33"/>
<evidence type="ECO:0000313" key="8">
    <source>
        <dbReference type="Proteomes" id="UP000075349"/>
    </source>
</evidence>
<dbReference type="GO" id="GO:1990281">
    <property type="term" value="C:efflux pump complex"/>
    <property type="evidence" value="ECO:0007669"/>
    <property type="project" value="TreeGrafter"/>
</dbReference>
<comment type="subcellular location">
    <subcellularLocation>
        <location evidence="1">Cell envelope</location>
    </subcellularLocation>
</comment>
<dbReference type="Pfam" id="PF25967">
    <property type="entry name" value="RND-MFP_C"/>
    <property type="match status" value="1"/>
</dbReference>
<feature type="domain" description="Multidrug resistance protein MdtA-like barrel-sandwich hybrid" evidence="5">
    <location>
        <begin position="71"/>
        <end position="208"/>
    </location>
</feature>
<dbReference type="PANTHER" id="PTHR30469">
    <property type="entry name" value="MULTIDRUG RESISTANCE PROTEIN MDTA"/>
    <property type="match status" value="1"/>
</dbReference>
<proteinExistence type="inferred from homology"/>
<dbReference type="InterPro" id="IPR006143">
    <property type="entry name" value="RND_pump_MFP"/>
</dbReference>
<organism evidence="7 8">
    <name type="scientific">Vibrio cidicii</name>
    <dbReference type="NCBI Taxonomy" id="1763883"/>
    <lineage>
        <taxon>Bacteria</taxon>
        <taxon>Pseudomonadati</taxon>
        <taxon>Pseudomonadota</taxon>
        <taxon>Gammaproteobacteria</taxon>
        <taxon>Vibrionales</taxon>
        <taxon>Vibrionaceae</taxon>
        <taxon>Vibrio</taxon>
    </lineage>
</organism>
<accession>A0A151JD33</accession>
<evidence type="ECO:0000259" key="6">
    <source>
        <dbReference type="Pfam" id="PF25967"/>
    </source>
</evidence>
<sequence length="384" mass="41915">MLHKSIRWLVPVALLGSSYLGYQAIAAHGPVVEEKKVESKQPTVEVAGLFPTNHRVLITSHGELVPFEVTRLSAQVSGEVTSWHANFVSGGIVKRGEVLFTIESDNYEAAVLQAEAALASAQATLIEERAKAKVAEKQASKLSDKQVSDLYLRKPQLLSAEAQVKSAQAALKRAKRDLQNCKVIAPYDALVVSRNLGVGQFISAGSEVAVLNNIEAGEIHLPIAGFDSAFLPEKLSDLNALVTLDGIQKTQREGKVVRDQGLIDSATRMTNVVVRISDPYGINSKQPAIKFGSYVEVNFAGKELKHIYRLPQELVNNRTVWVVNENNELQPRTVNVLRAEGEFMLIAEGIEQSDQLVLTVPEYPQKGMTVKLLSAEADSNDKQG</sequence>
<keyword evidence="3" id="KW-0813">Transport</keyword>
<protein>
    <submittedName>
        <fullName evidence="7">Uncharacterized protein</fullName>
    </submittedName>
</protein>
<dbReference type="InterPro" id="IPR058625">
    <property type="entry name" value="MdtA-like_BSH"/>
</dbReference>
<evidence type="ECO:0000256" key="1">
    <source>
        <dbReference type="ARBA" id="ARBA00004196"/>
    </source>
</evidence>
<dbReference type="NCBIfam" id="TIGR01730">
    <property type="entry name" value="RND_mfp"/>
    <property type="match status" value="1"/>
</dbReference>
<dbReference type="Proteomes" id="UP000075349">
    <property type="component" value="Unassembled WGS sequence"/>
</dbReference>
<evidence type="ECO:0000256" key="3">
    <source>
        <dbReference type="ARBA" id="ARBA00022448"/>
    </source>
</evidence>
<evidence type="ECO:0000256" key="2">
    <source>
        <dbReference type="ARBA" id="ARBA00009477"/>
    </source>
</evidence>
<comment type="caution">
    <text evidence="7">The sequence shown here is derived from an EMBL/GenBank/DDBJ whole genome shotgun (WGS) entry which is preliminary data.</text>
</comment>
<dbReference type="SUPFAM" id="SSF111369">
    <property type="entry name" value="HlyD-like secretion proteins"/>
    <property type="match status" value="1"/>
</dbReference>
<dbReference type="Gene3D" id="2.40.50.100">
    <property type="match status" value="1"/>
</dbReference>
<dbReference type="Pfam" id="PF25917">
    <property type="entry name" value="BSH_RND"/>
    <property type="match status" value="1"/>
</dbReference>
<dbReference type="PANTHER" id="PTHR30469:SF12">
    <property type="entry name" value="MULTIDRUG RESISTANCE PROTEIN MDTA"/>
    <property type="match status" value="1"/>
</dbReference>
<evidence type="ECO:0000259" key="5">
    <source>
        <dbReference type="Pfam" id="PF25917"/>
    </source>
</evidence>
<feature type="domain" description="Multidrug resistance protein MdtA-like C-terminal permuted SH3" evidence="6">
    <location>
        <begin position="313"/>
        <end position="357"/>
    </location>
</feature>